<protein>
    <submittedName>
        <fullName evidence="3">Uncharacterized protein</fullName>
    </submittedName>
</protein>
<feature type="coiled-coil region" evidence="1">
    <location>
        <begin position="32"/>
        <end position="66"/>
    </location>
</feature>
<comment type="caution">
    <text evidence="3">The sequence shown here is derived from an EMBL/GenBank/DDBJ whole genome shotgun (WGS) entry which is preliminary data.</text>
</comment>
<evidence type="ECO:0000313" key="3">
    <source>
        <dbReference type="EMBL" id="GMI04873.1"/>
    </source>
</evidence>
<evidence type="ECO:0000256" key="2">
    <source>
        <dbReference type="SAM" id="MobiDB-lite"/>
    </source>
</evidence>
<feature type="compositionally biased region" description="Basic residues" evidence="2">
    <location>
        <begin position="397"/>
        <end position="406"/>
    </location>
</feature>
<feature type="compositionally biased region" description="Basic and acidic residues" evidence="2">
    <location>
        <begin position="387"/>
        <end position="396"/>
    </location>
</feature>
<organism evidence="3 4">
    <name type="scientific">Triparma retinervis</name>
    <dbReference type="NCBI Taxonomy" id="2557542"/>
    <lineage>
        <taxon>Eukaryota</taxon>
        <taxon>Sar</taxon>
        <taxon>Stramenopiles</taxon>
        <taxon>Ochrophyta</taxon>
        <taxon>Bolidophyceae</taxon>
        <taxon>Parmales</taxon>
        <taxon>Triparmaceae</taxon>
        <taxon>Triparma</taxon>
    </lineage>
</organism>
<feature type="coiled-coil region" evidence="1">
    <location>
        <begin position="96"/>
        <end position="126"/>
    </location>
</feature>
<gene>
    <name evidence="3" type="ORF">TrRE_jg5073</name>
</gene>
<name>A0A9W7CFL6_9STRA</name>
<evidence type="ECO:0000313" key="4">
    <source>
        <dbReference type="Proteomes" id="UP001165082"/>
    </source>
</evidence>
<dbReference type="OrthoDB" id="197497at2759"/>
<keyword evidence="1" id="KW-0175">Coiled coil</keyword>
<dbReference type="EMBL" id="BRXZ01000092">
    <property type="protein sequence ID" value="GMI04873.1"/>
    <property type="molecule type" value="Genomic_DNA"/>
</dbReference>
<accession>A0A9W7CFL6</accession>
<feature type="region of interest" description="Disordered" evidence="2">
    <location>
        <begin position="387"/>
        <end position="429"/>
    </location>
</feature>
<proteinExistence type="predicted"/>
<sequence length="608" mass="68196">MAERKASIAGTNRRTRNETIIMDRESSTKDGIEKKKDDIAKCTKRIRQLNKDNMRKDEEIKNIDQTIYDLVVKHHVSLDILRTEHEGKRSDLDYDVKVLENKVDHLKKLVERGKDMEQQNLDLRAERDMLMRTLSNSEDAHNKLKAGIKNEVMVQQEKLEKQFKKELVIMEAKYRQAAFDKLSDKKKKALLENAKLQEEIVMQKIGMVNLGERMLLEENQLGDLQKEAKMWSQKGKATNQRIAVLRRSSYAYDARMADMDVTLTRLAETERLLQLAQAKQPLSLAETRRASSELLESERALKSSAMKWKARYIQILSLVEEEKRRKLEATMKTRDSDLGPGFGIADLPAGSSEMTATLTNKLRARSEVDSEEFAKMWGRIMENWRREDGKEGLESRKKSRRGKSRGARGGGGGGGGAAGRSKGNGGVLTASESVPILSSLRGAKTGGKTVQSTPKLELPNLPMLSLAGKKSVLDEDFKMVSYLKAERVKVAKEMEHQRAIAEGRASLNGEEDDVKSEAGSDISKDSIGLWMEGYRGSKRLDIRATGFTKEPLGKIGAGGLRKEGEVFDLNGGLKGAKGVPPRKRLVESLMTYKNPGKSRLYLEELGKS</sequence>
<dbReference type="Proteomes" id="UP001165082">
    <property type="component" value="Unassembled WGS sequence"/>
</dbReference>
<feature type="non-terminal residue" evidence="3">
    <location>
        <position position="1"/>
    </location>
</feature>
<dbReference type="AlphaFoldDB" id="A0A9W7CFL6"/>
<keyword evidence="4" id="KW-1185">Reference proteome</keyword>
<feature type="compositionally biased region" description="Gly residues" evidence="2">
    <location>
        <begin position="407"/>
        <end position="426"/>
    </location>
</feature>
<reference evidence="3" key="1">
    <citation type="submission" date="2022-07" db="EMBL/GenBank/DDBJ databases">
        <title>Genome analysis of Parmales, a sister group of diatoms, reveals the evolutionary specialization of diatoms from phago-mixotrophs to photoautotrophs.</title>
        <authorList>
            <person name="Ban H."/>
            <person name="Sato S."/>
            <person name="Yoshikawa S."/>
            <person name="Kazumasa Y."/>
            <person name="Nakamura Y."/>
            <person name="Ichinomiya M."/>
            <person name="Saitoh K."/>
            <person name="Sato N."/>
            <person name="Blanc-Mathieu R."/>
            <person name="Endo H."/>
            <person name="Kuwata A."/>
            <person name="Ogata H."/>
        </authorList>
    </citation>
    <scope>NUCLEOTIDE SEQUENCE</scope>
</reference>
<evidence type="ECO:0000256" key="1">
    <source>
        <dbReference type="SAM" id="Coils"/>
    </source>
</evidence>